<dbReference type="RefSeq" id="WP_186919050.1">
    <property type="nucleotide sequence ID" value="NZ_JACOPQ010000005.1"/>
</dbReference>
<reference evidence="1" key="1">
    <citation type="submission" date="2020-08" db="EMBL/GenBank/DDBJ databases">
        <title>Genome public.</title>
        <authorList>
            <person name="Liu C."/>
            <person name="Sun Q."/>
        </authorList>
    </citation>
    <scope>NUCLEOTIDE SEQUENCE</scope>
    <source>
        <strain evidence="1">NSJ-52</strain>
    </source>
</reference>
<keyword evidence="2" id="KW-1185">Reference proteome</keyword>
<protein>
    <submittedName>
        <fullName evidence="1">XRE family transcriptional regulator</fullName>
    </submittedName>
</protein>
<proteinExistence type="predicted"/>
<dbReference type="AlphaFoldDB" id="A0A8J6MCR9"/>
<dbReference type="EMBL" id="JACOPQ010000005">
    <property type="protein sequence ID" value="MBC5737105.1"/>
    <property type="molecule type" value="Genomic_DNA"/>
</dbReference>
<gene>
    <name evidence="1" type="ORF">H8S62_08770</name>
</gene>
<sequence length="150" mass="17545">MIKPREALRTSELLRRLFRTTSFDRFLQEEGDSVSMPPFHEYLCRLCGERGEVREHVIRRADIERTYGHQIFRGIRQPSRDKVLQLAFGFRLNPEEAQRLLTAARKRQLYPKLRRDAAILYGLSHRLAITEVQELLERQGLTILGGLGND</sequence>
<dbReference type="Proteomes" id="UP000607645">
    <property type="component" value="Unassembled WGS sequence"/>
</dbReference>
<accession>A0A8J6MCR9</accession>
<comment type="caution">
    <text evidence="1">The sequence shown here is derived from an EMBL/GenBank/DDBJ whole genome shotgun (WGS) entry which is preliminary data.</text>
</comment>
<evidence type="ECO:0000313" key="2">
    <source>
        <dbReference type="Proteomes" id="UP000607645"/>
    </source>
</evidence>
<evidence type="ECO:0000313" key="1">
    <source>
        <dbReference type="EMBL" id="MBC5737105.1"/>
    </source>
</evidence>
<organism evidence="1 2">
    <name type="scientific">Lawsonibacter faecis</name>
    <dbReference type="NCBI Taxonomy" id="2763052"/>
    <lineage>
        <taxon>Bacteria</taxon>
        <taxon>Bacillati</taxon>
        <taxon>Bacillota</taxon>
        <taxon>Clostridia</taxon>
        <taxon>Eubacteriales</taxon>
        <taxon>Oscillospiraceae</taxon>
        <taxon>Lawsonibacter</taxon>
    </lineage>
</organism>
<name>A0A8J6MCR9_9FIRM</name>